<name>A0A3E0DS27_9BACT</name>
<evidence type="ECO:0000256" key="2">
    <source>
        <dbReference type="ARBA" id="ARBA00022679"/>
    </source>
</evidence>
<keyword evidence="2 15" id="KW-0808">Transferase</keyword>
<keyword evidence="13" id="KW-1133">Transmembrane helix</keyword>
<dbReference type="Gene3D" id="3.40.250.10">
    <property type="entry name" value="Rhodanese-like domain"/>
    <property type="match status" value="1"/>
</dbReference>
<keyword evidence="13" id="KW-0472">Membrane</keyword>
<keyword evidence="4" id="KW-0067">ATP-binding</keyword>
<dbReference type="InterPro" id="IPR001763">
    <property type="entry name" value="Rhodanese-like_dom"/>
</dbReference>
<dbReference type="CDD" id="cd00158">
    <property type="entry name" value="RHOD"/>
    <property type="match status" value="1"/>
</dbReference>
<keyword evidence="16" id="KW-1185">Reference proteome</keyword>
<dbReference type="NCBIfam" id="NF004281">
    <property type="entry name" value="PRK05690.1"/>
    <property type="match status" value="1"/>
</dbReference>
<accession>A0A3E0DS27</accession>
<evidence type="ECO:0000259" key="14">
    <source>
        <dbReference type="PROSITE" id="PS50206"/>
    </source>
</evidence>
<comment type="similarity">
    <text evidence="1">Belongs to the HesA/MoeB/ThiF family.</text>
</comment>
<dbReference type="InterPro" id="IPR035985">
    <property type="entry name" value="Ubiquitin-activating_enz"/>
</dbReference>
<dbReference type="FunFam" id="3.40.50.720:FF:000033">
    <property type="entry name" value="Adenylyltransferase and sulfurtransferase MOCS3"/>
    <property type="match status" value="1"/>
</dbReference>
<evidence type="ECO:0000256" key="3">
    <source>
        <dbReference type="ARBA" id="ARBA00022741"/>
    </source>
</evidence>
<evidence type="ECO:0000256" key="4">
    <source>
        <dbReference type="ARBA" id="ARBA00022840"/>
    </source>
</evidence>
<evidence type="ECO:0000256" key="6">
    <source>
        <dbReference type="ARBA" id="ARBA00055169"/>
    </source>
</evidence>
<dbReference type="Pfam" id="PF00899">
    <property type="entry name" value="ThiF"/>
    <property type="match status" value="1"/>
</dbReference>
<feature type="domain" description="Rhodanese" evidence="14">
    <location>
        <begin position="254"/>
        <end position="329"/>
    </location>
</feature>
<dbReference type="RefSeq" id="WP_086541120.1">
    <property type="nucleotide sequence ID" value="NZ_MSSW01000019.1"/>
</dbReference>
<protein>
    <recommendedName>
        <fullName evidence="9">Molybdopterin-synthase adenylyltransferase</fullName>
        <ecNumber evidence="8">2.7.7.80</ecNumber>
    </recommendedName>
    <alternativeName>
        <fullName evidence="12">MoaD protein adenylase</fullName>
    </alternativeName>
    <alternativeName>
        <fullName evidence="10">Molybdopterin-converting factor subunit 1 adenylase</fullName>
    </alternativeName>
    <alternativeName>
        <fullName evidence="11">Sulfur carrier protein MoaD adenylyltransferase</fullName>
    </alternativeName>
</protein>
<dbReference type="CDD" id="cd00757">
    <property type="entry name" value="ThiF_MoeB_HesA_family"/>
    <property type="match status" value="1"/>
</dbReference>
<keyword evidence="15" id="KW-0548">Nucleotidyltransferase</keyword>
<dbReference type="InterPro" id="IPR000594">
    <property type="entry name" value="ThiF_NAD_FAD-bd"/>
</dbReference>
<dbReference type="InterPro" id="IPR036873">
    <property type="entry name" value="Rhodanese-like_dom_sf"/>
</dbReference>
<dbReference type="Gene3D" id="3.40.50.720">
    <property type="entry name" value="NAD(P)-binding Rossmann-like Domain"/>
    <property type="match status" value="1"/>
</dbReference>
<keyword evidence="13" id="KW-0812">Transmembrane</keyword>
<dbReference type="PANTHER" id="PTHR10953:SF102">
    <property type="entry name" value="ADENYLYLTRANSFERASE AND SULFURTRANSFERASE MOCS3"/>
    <property type="match status" value="1"/>
</dbReference>
<evidence type="ECO:0000256" key="13">
    <source>
        <dbReference type="SAM" id="Phobius"/>
    </source>
</evidence>
<dbReference type="GO" id="GO:0004792">
    <property type="term" value="F:thiosulfate-cyanide sulfurtransferase activity"/>
    <property type="evidence" value="ECO:0007669"/>
    <property type="project" value="TreeGrafter"/>
</dbReference>
<evidence type="ECO:0000313" key="16">
    <source>
        <dbReference type="Proteomes" id="UP000256405"/>
    </source>
</evidence>
<dbReference type="GO" id="GO:0008146">
    <property type="term" value="F:sulfotransferase activity"/>
    <property type="evidence" value="ECO:0007669"/>
    <property type="project" value="TreeGrafter"/>
</dbReference>
<dbReference type="PROSITE" id="PS50206">
    <property type="entry name" value="RHODANESE_3"/>
    <property type="match status" value="1"/>
</dbReference>
<dbReference type="PANTHER" id="PTHR10953">
    <property type="entry name" value="UBIQUITIN-ACTIVATING ENZYME E1"/>
    <property type="match status" value="1"/>
</dbReference>
<evidence type="ECO:0000256" key="12">
    <source>
        <dbReference type="ARBA" id="ARBA00078531"/>
    </source>
</evidence>
<dbReference type="SUPFAM" id="SSF52821">
    <property type="entry name" value="Rhodanese/Cell cycle control phosphatase"/>
    <property type="match status" value="1"/>
</dbReference>
<comment type="catalytic activity">
    <reaction evidence="5">
        <text>[molybdopterin-synthase sulfur-carrier protein]-C-terminal Gly-Gly + ATP + H(+) = [molybdopterin-synthase sulfur-carrier protein]-C-terminal Gly-Gly-AMP + diphosphate</text>
        <dbReference type="Rhea" id="RHEA:43616"/>
        <dbReference type="Rhea" id="RHEA-COMP:12159"/>
        <dbReference type="Rhea" id="RHEA-COMP:12202"/>
        <dbReference type="ChEBI" id="CHEBI:15378"/>
        <dbReference type="ChEBI" id="CHEBI:30616"/>
        <dbReference type="ChEBI" id="CHEBI:33019"/>
        <dbReference type="ChEBI" id="CHEBI:90618"/>
        <dbReference type="ChEBI" id="CHEBI:90778"/>
        <dbReference type="EC" id="2.7.7.80"/>
    </reaction>
</comment>
<dbReference type="InterPro" id="IPR045886">
    <property type="entry name" value="ThiF/MoeB/HesA"/>
</dbReference>
<gene>
    <name evidence="15" type="ORF">C8N25_11226</name>
</gene>
<dbReference type="GO" id="GO:0008641">
    <property type="term" value="F:ubiquitin-like modifier activating enzyme activity"/>
    <property type="evidence" value="ECO:0007669"/>
    <property type="project" value="InterPro"/>
</dbReference>
<proteinExistence type="inferred from homology"/>
<evidence type="ECO:0000256" key="9">
    <source>
        <dbReference type="ARBA" id="ARBA00073635"/>
    </source>
</evidence>
<feature type="transmembrane region" description="Helical" evidence="13">
    <location>
        <begin position="21"/>
        <end position="43"/>
    </location>
</feature>
<dbReference type="Proteomes" id="UP000256405">
    <property type="component" value="Unassembled WGS sequence"/>
</dbReference>
<dbReference type="Pfam" id="PF00581">
    <property type="entry name" value="Rhodanese"/>
    <property type="match status" value="1"/>
</dbReference>
<reference evidence="15 16" key="1">
    <citation type="submission" date="2018-08" db="EMBL/GenBank/DDBJ databases">
        <title>Genomic Encyclopedia of Archaeal and Bacterial Type Strains, Phase II (KMG-II): from individual species to whole genera.</title>
        <authorList>
            <person name="Goeker M."/>
        </authorList>
    </citation>
    <scope>NUCLEOTIDE SEQUENCE [LARGE SCALE GENOMIC DNA]</scope>
    <source>
        <strain evidence="15 16">DSM 15986</strain>
    </source>
</reference>
<keyword evidence="3" id="KW-0547">Nucleotide-binding</keyword>
<evidence type="ECO:0000313" key="15">
    <source>
        <dbReference type="EMBL" id="REG86322.1"/>
    </source>
</evidence>
<comment type="function">
    <text evidence="6">Catalyzes the adenylation by ATP of the carboxyl group of the C-terminal glycine of sulfur carrier protein MoaD.</text>
</comment>
<dbReference type="GO" id="GO:0005524">
    <property type="term" value="F:ATP binding"/>
    <property type="evidence" value="ECO:0007669"/>
    <property type="project" value="UniProtKB-KW"/>
</dbReference>
<evidence type="ECO:0000256" key="5">
    <source>
        <dbReference type="ARBA" id="ARBA00052218"/>
    </source>
</evidence>
<dbReference type="AlphaFoldDB" id="A0A3E0DS27"/>
<dbReference type="EMBL" id="QUNF01000012">
    <property type="protein sequence ID" value="REG86322.1"/>
    <property type="molecule type" value="Genomic_DNA"/>
</dbReference>
<evidence type="ECO:0000256" key="1">
    <source>
        <dbReference type="ARBA" id="ARBA00009919"/>
    </source>
</evidence>
<dbReference type="OrthoDB" id="9804286at2"/>
<sequence>MERFQRQIILPGIGTSGQQKLKSSSVLVVGAGGLGCAVLPYLVAAGVGRIGLVDGDRVEESNLHRQVLYNENSIGSLKVDSAQQVLQRMNSTTQLEIVPEYLSAENVDNLIEHYDLIIDATDNLEVRYTLDEACCSWKKPMIYGSIFRFQGQVSVFNYKGGPSYSSLFPKEDKAVLNCEEAGVLGTTVGITGMLQANEALKIILGIGEVLSGKILIYNMLKNDQQIFELAIQEEQTSKKATSPTIDLISPEVAFEAGGLLLDVRELGEKPVIAWENSIQIPLSVLEHRLDELSKKVKIYVFCQAGTRAMSAAKILKEADFLQVKAVRGGASDILKLIQIEVNSIEKQD</sequence>
<organism evidence="15 16">
    <name type="scientific">Algoriphagus antarcticus</name>
    <dbReference type="NCBI Taxonomy" id="238540"/>
    <lineage>
        <taxon>Bacteria</taxon>
        <taxon>Pseudomonadati</taxon>
        <taxon>Bacteroidota</taxon>
        <taxon>Cytophagia</taxon>
        <taxon>Cytophagales</taxon>
        <taxon>Cyclobacteriaceae</taxon>
        <taxon>Algoriphagus</taxon>
    </lineage>
</organism>
<dbReference type="GO" id="GO:0061605">
    <property type="term" value="F:molybdopterin-synthase adenylyltransferase activity"/>
    <property type="evidence" value="ECO:0007669"/>
    <property type="project" value="UniProtKB-EC"/>
</dbReference>
<comment type="subunit">
    <text evidence="7">Homodimer. Forms a stable heterotetrameric complex of 2 MoeB and 2 MoaD during adenylation of MoaD.</text>
</comment>
<dbReference type="EC" id="2.7.7.80" evidence="8"/>
<evidence type="ECO:0000256" key="11">
    <source>
        <dbReference type="ARBA" id="ARBA00075328"/>
    </source>
</evidence>
<comment type="caution">
    <text evidence="15">The sequence shown here is derived from an EMBL/GenBank/DDBJ whole genome shotgun (WGS) entry which is preliminary data.</text>
</comment>
<evidence type="ECO:0000256" key="10">
    <source>
        <dbReference type="ARBA" id="ARBA00075110"/>
    </source>
</evidence>
<evidence type="ECO:0000256" key="7">
    <source>
        <dbReference type="ARBA" id="ARBA00063809"/>
    </source>
</evidence>
<evidence type="ECO:0000256" key="8">
    <source>
        <dbReference type="ARBA" id="ARBA00066884"/>
    </source>
</evidence>
<dbReference type="GO" id="GO:0005829">
    <property type="term" value="C:cytosol"/>
    <property type="evidence" value="ECO:0007669"/>
    <property type="project" value="TreeGrafter"/>
</dbReference>
<dbReference type="SUPFAM" id="SSF69572">
    <property type="entry name" value="Activating enzymes of the ubiquitin-like proteins"/>
    <property type="match status" value="1"/>
</dbReference>